<accession>A0A5N5SN96</accession>
<dbReference type="AlphaFoldDB" id="A0A5N5SN96"/>
<dbReference type="CDD" id="cd00024">
    <property type="entry name" value="CD_CSD"/>
    <property type="match status" value="2"/>
</dbReference>
<dbReference type="Pfam" id="PF00385">
    <property type="entry name" value="Chromo"/>
    <property type="match status" value="2"/>
</dbReference>
<feature type="region of interest" description="Disordered" evidence="3">
    <location>
        <begin position="1"/>
        <end position="96"/>
    </location>
</feature>
<sequence>MRSLRGGKPKSQKKNSENSENNESEAKAIDDDVGANGDETTDDEGGVDTPPPPVEDDDDSKEEKMETNETKEKDSKDTKGKKGSKNKKKDDDDGEYEVEQVVDMNVNPRKKCPVYFRVRWKGFTEKDDSWIPVSDLNCEEVVQDFLEISGRKPEYERALEAKKKSLEIFENCRQSSRKATKITYSELDEDQDEILPSGTRSRKVKTKAEKKQMPVMSPPKKKKKVTPAPRGVPPKQEHFEVERIVDHRVKGKYTEYKIRWKGFGPQEDVWLDEGDLNCPKLIKTYKKNPKVKNEPEEETYEC</sequence>
<feature type="compositionally biased region" description="Basic residues" evidence="3">
    <location>
        <begin position="1"/>
        <end position="13"/>
    </location>
</feature>
<comment type="caution">
    <text evidence="5">The sequence shown here is derived from an EMBL/GenBank/DDBJ whole genome shotgun (WGS) entry which is preliminary data.</text>
</comment>
<dbReference type="SMART" id="SM00298">
    <property type="entry name" value="CHROMO"/>
    <property type="match status" value="2"/>
</dbReference>
<name>A0A5N5SN96_9CRUS</name>
<evidence type="ECO:0000259" key="4">
    <source>
        <dbReference type="PROSITE" id="PS50013"/>
    </source>
</evidence>
<comment type="subcellular location">
    <subcellularLocation>
        <location evidence="1">Nucleus</location>
    </subcellularLocation>
</comment>
<dbReference type="PROSITE" id="PS50013">
    <property type="entry name" value="CHROMO_2"/>
    <property type="match status" value="2"/>
</dbReference>
<keyword evidence="2" id="KW-0539">Nucleus</keyword>
<organism evidence="5 6">
    <name type="scientific">Armadillidium nasatum</name>
    <dbReference type="NCBI Taxonomy" id="96803"/>
    <lineage>
        <taxon>Eukaryota</taxon>
        <taxon>Metazoa</taxon>
        <taxon>Ecdysozoa</taxon>
        <taxon>Arthropoda</taxon>
        <taxon>Crustacea</taxon>
        <taxon>Multicrustacea</taxon>
        <taxon>Malacostraca</taxon>
        <taxon>Eumalacostraca</taxon>
        <taxon>Peracarida</taxon>
        <taxon>Isopoda</taxon>
        <taxon>Oniscidea</taxon>
        <taxon>Crinocheta</taxon>
        <taxon>Armadillidiidae</taxon>
        <taxon>Armadillidium</taxon>
    </lineage>
</organism>
<evidence type="ECO:0000256" key="1">
    <source>
        <dbReference type="ARBA" id="ARBA00004123"/>
    </source>
</evidence>
<dbReference type="OrthoDB" id="6370141at2759"/>
<feature type="region of interest" description="Disordered" evidence="3">
    <location>
        <begin position="191"/>
        <end position="239"/>
    </location>
</feature>
<dbReference type="InterPro" id="IPR023780">
    <property type="entry name" value="Chromo_domain"/>
</dbReference>
<feature type="domain" description="Chromo" evidence="4">
    <location>
        <begin position="239"/>
        <end position="297"/>
    </location>
</feature>
<dbReference type="InterPro" id="IPR000953">
    <property type="entry name" value="Chromo/chromo_shadow_dom"/>
</dbReference>
<reference evidence="5 6" key="1">
    <citation type="journal article" date="2019" name="PLoS Biol.">
        <title>Sex chromosomes control vertical transmission of feminizing Wolbachia symbionts in an isopod.</title>
        <authorList>
            <person name="Becking T."/>
            <person name="Chebbi M.A."/>
            <person name="Giraud I."/>
            <person name="Moumen B."/>
            <person name="Laverre T."/>
            <person name="Caubet Y."/>
            <person name="Peccoud J."/>
            <person name="Gilbert C."/>
            <person name="Cordaux R."/>
        </authorList>
    </citation>
    <scope>NUCLEOTIDE SEQUENCE [LARGE SCALE GENOMIC DNA]</scope>
    <source>
        <strain evidence="5">ANa2</strain>
        <tissue evidence="5">Whole body excluding digestive tract and cuticle</tissue>
    </source>
</reference>
<dbReference type="PANTHER" id="PTHR22812">
    <property type="entry name" value="CHROMOBOX PROTEIN"/>
    <property type="match status" value="1"/>
</dbReference>
<dbReference type="Gene3D" id="2.40.50.40">
    <property type="match status" value="2"/>
</dbReference>
<dbReference type="EMBL" id="SEYY01022438">
    <property type="protein sequence ID" value="KAB7495554.1"/>
    <property type="molecule type" value="Genomic_DNA"/>
</dbReference>
<dbReference type="GO" id="GO:0005694">
    <property type="term" value="C:chromosome"/>
    <property type="evidence" value="ECO:0007669"/>
    <property type="project" value="UniProtKB-ARBA"/>
</dbReference>
<feature type="domain" description="Chromo" evidence="4">
    <location>
        <begin position="96"/>
        <end position="157"/>
    </location>
</feature>
<dbReference type="SUPFAM" id="SSF54160">
    <property type="entry name" value="Chromo domain-like"/>
    <property type="match status" value="2"/>
</dbReference>
<evidence type="ECO:0000256" key="3">
    <source>
        <dbReference type="SAM" id="MobiDB-lite"/>
    </source>
</evidence>
<proteinExistence type="predicted"/>
<gene>
    <name evidence="5" type="primary">HP1A</name>
    <name evidence="5" type="ORF">Anas_08365</name>
</gene>
<dbReference type="Proteomes" id="UP000326759">
    <property type="component" value="Unassembled WGS sequence"/>
</dbReference>
<evidence type="ECO:0000313" key="5">
    <source>
        <dbReference type="EMBL" id="KAB7495554.1"/>
    </source>
</evidence>
<dbReference type="InterPro" id="IPR051219">
    <property type="entry name" value="Heterochromatin_chromo-domain"/>
</dbReference>
<protein>
    <submittedName>
        <fullName evidence="5">Heterochromatin protein 1</fullName>
    </submittedName>
</protein>
<feature type="compositionally biased region" description="Basic and acidic residues" evidence="3">
    <location>
        <begin position="61"/>
        <end position="80"/>
    </location>
</feature>
<evidence type="ECO:0000313" key="6">
    <source>
        <dbReference type="Proteomes" id="UP000326759"/>
    </source>
</evidence>
<evidence type="ECO:0000256" key="2">
    <source>
        <dbReference type="ARBA" id="ARBA00023242"/>
    </source>
</evidence>
<keyword evidence="6" id="KW-1185">Reference proteome</keyword>
<dbReference type="InterPro" id="IPR016197">
    <property type="entry name" value="Chromo-like_dom_sf"/>
</dbReference>
<dbReference type="GO" id="GO:0005634">
    <property type="term" value="C:nucleus"/>
    <property type="evidence" value="ECO:0007669"/>
    <property type="project" value="UniProtKB-SubCell"/>
</dbReference>